<evidence type="ECO:0000259" key="3">
    <source>
        <dbReference type="Pfam" id="PF01609"/>
    </source>
</evidence>
<feature type="domain" description="Transposase IS4-like" evidence="3">
    <location>
        <begin position="274"/>
        <end position="441"/>
    </location>
</feature>
<dbReference type="Proteomes" id="UP000077734">
    <property type="component" value="Unassembled WGS sequence"/>
</dbReference>
<keyword evidence="2" id="KW-1133">Transmembrane helix</keyword>
<dbReference type="GO" id="GO:0004803">
    <property type="term" value="F:transposase activity"/>
    <property type="evidence" value="ECO:0007669"/>
    <property type="project" value="InterPro"/>
</dbReference>
<sequence>MSRFIPVNRHQLYVLPPSVDEWLPEAHLARFVVEVIEQLDLSQLTRRYQGRGSAAYHPSVLLALLVYGYATGVFSSRKIERATYDSVAFRFLSADTHPDHDTLAHFRKTFLIELEDLFVQVLSLSQAMKLVTLGQIALDGTKVKANASRHKALSHGHIEKLEAQLRDEVQVLLQKAAETDAADDRDDLDLPAELARREDRLKALREAKTQIAERVKPRDEQAQKAYEAKIARRETGRQAGKKPRGPEPKAPEIGPKPDDQINLTDEESRIMPSHEGFVQGYNSQAAVDADTMLIVATRVTQQTNDKQQVEPMLAELKKLPETLGQVDALLADTGYFSAANVQACERSGIKPLIAMGRDRHHVPLAEYLAADAPKPNTGDPVENMAWYLKTREGKARYAKRKCTVEPVFGIIKQVLGFRQFSLRGLDAVTGEWKLVAMAFNLKRMYALAGA</sequence>
<feature type="compositionally biased region" description="Basic and acidic residues" evidence="1">
    <location>
        <begin position="212"/>
        <end position="236"/>
    </location>
</feature>
<dbReference type="KEGG" id="mko:MKLM6_2570"/>
<evidence type="ECO:0000256" key="2">
    <source>
        <dbReference type="SAM" id="Phobius"/>
    </source>
</evidence>
<accession>A0A291IQE8</accession>
<feature type="compositionally biased region" description="Basic and acidic residues" evidence="1">
    <location>
        <begin position="244"/>
        <end position="259"/>
    </location>
</feature>
<dbReference type="InterPro" id="IPR002559">
    <property type="entry name" value="Transposase_11"/>
</dbReference>
<comment type="caution">
    <text evidence="5">The sequence shown here is derived from an EMBL/GenBank/DDBJ whole genome shotgun (WGS) entry which is preliminary data.</text>
</comment>
<gene>
    <name evidence="5" type="ORF">A1356_15750</name>
</gene>
<name>A0A291IQE8_9GAMM</name>
<dbReference type="EMBL" id="LUUL01000090">
    <property type="protein sequence ID" value="OAI24412.1"/>
    <property type="molecule type" value="Genomic_DNA"/>
</dbReference>
<dbReference type="GO" id="GO:0003677">
    <property type="term" value="F:DNA binding"/>
    <property type="evidence" value="ECO:0007669"/>
    <property type="project" value="InterPro"/>
</dbReference>
<feature type="domain" description="Transposase InsH N-terminal" evidence="4">
    <location>
        <begin position="18"/>
        <end position="108"/>
    </location>
</feature>
<dbReference type="PANTHER" id="PTHR33408">
    <property type="entry name" value="TRANSPOSASE"/>
    <property type="match status" value="1"/>
</dbReference>
<feature type="transmembrane region" description="Helical" evidence="2">
    <location>
        <begin position="54"/>
        <end position="74"/>
    </location>
</feature>
<evidence type="ECO:0000313" key="5">
    <source>
        <dbReference type="EMBL" id="OAI24412.1"/>
    </source>
</evidence>
<organism evidence="5 6">
    <name type="scientific">Methylomonas koyamae</name>
    <dbReference type="NCBI Taxonomy" id="702114"/>
    <lineage>
        <taxon>Bacteria</taxon>
        <taxon>Pseudomonadati</taxon>
        <taxon>Pseudomonadota</taxon>
        <taxon>Gammaproteobacteria</taxon>
        <taxon>Methylococcales</taxon>
        <taxon>Methylococcaceae</taxon>
        <taxon>Methylomonas</taxon>
    </lineage>
</organism>
<dbReference type="AlphaFoldDB" id="A0A291IQE8"/>
<reference evidence="5 6" key="1">
    <citation type="submission" date="2016-03" db="EMBL/GenBank/DDBJ databases">
        <authorList>
            <person name="Heylen K."/>
            <person name="De Vos P."/>
            <person name="Vekeman B."/>
        </authorList>
    </citation>
    <scope>NUCLEOTIDE SEQUENCE [LARGE SCALE GENOMIC DNA]</scope>
    <source>
        <strain evidence="5 6">R-49807</strain>
    </source>
</reference>
<keyword evidence="2" id="KW-0472">Membrane</keyword>
<dbReference type="Pfam" id="PF05598">
    <property type="entry name" value="DUF772"/>
    <property type="match status" value="1"/>
</dbReference>
<dbReference type="InterPro" id="IPR008490">
    <property type="entry name" value="Transposase_InsH_N"/>
</dbReference>
<keyword evidence="6" id="KW-1185">Reference proteome</keyword>
<dbReference type="KEGG" id="mko:MKLM6_3822"/>
<proteinExistence type="predicted"/>
<protein>
    <submittedName>
        <fullName evidence="5">Transposase</fullName>
    </submittedName>
</protein>
<keyword evidence="2" id="KW-0812">Transmembrane</keyword>
<dbReference type="NCBIfam" id="NF033551">
    <property type="entry name" value="transpos_IS1182"/>
    <property type="match status" value="1"/>
</dbReference>
<feature type="region of interest" description="Disordered" evidence="1">
    <location>
        <begin position="212"/>
        <end position="262"/>
    </location>
</feature>
<dbReference type="Pfam" id="PF01609">
    <property type="entry name" value="DDE_Tnp_1"/>
    <property type="match status" value="1"/>
</dbReference>
<dbReference type="InterPro" id="IPR047629">
    <property type="entry name" value="IS1182_transpos"/>
</dbReference>
<dbReference type="RefSeq" id="WP_064028333.1">
    <property type="nucleotide sequence ID" value="NZ_CP023669.1"/>
</dbReference>
<dbReference type="KEGG" id="mko:MKLM6_4296"/>
<dbReference type="KEGG" id="mko:MKLM6_2859"/>
<evidence type="ECO:0000259" key="4">
    <source>
        <dbReference type="Pfam" id="PF05598"/>
    </source>
</evidence>
<evidence type="ECO:0000313" key="6">
    <source>
        <dbReference type="Proteomes" id="UP000077734"/>
    </source>
</evidence>
<dbReference type="KEGG" id="mko:MKLM6_2633"/>
<dbReference type="GO" id="GO:0006313">
    <property type="term" value="P:DNA transposition"/>
    <property type="evidence" value="ECO:0007669"/>
    <property type="project" value="InterPro"/>
</dbReference>
<evidence type="ECO:0000256" key="1">
    <source>
        <dbReference type="SAM" id="MobiDB-lite"/>
    </source>
</evidence>